<gene>
    <name evidence="3" type="ORF">HPB48_002453</name>
</gene>
<feature type="coiled-coil region" evidence="1">
    <location>
        <begin position="255"/>
        <end position="289"/>
    </location>
</feature>
<feature type="region of interest" description="Disordered" evidence="2">
    <location>
        <begin position="176"/>
        <end position="201"/>
    </location>
</feature>
<evidence type="ECO:0000256" key="1">
    <source>
        <dbReference type="SAM" id="Coils"/>
    </source>
</evidence>
<dbReference type="AlphaFoldDB" id="A0A9J6F6N9"/>
<keyword evidence="4" id="KW-1185">Reference proteome</keyword>
<feature type="region of interest" description="Disordered" evidence="2">
    <location>
        <begin position="1"/>
        <end position="64"/>
    </location>
</feature>
<feature type="compositionally biased region" description="Basic residues" evidence="2">
    <location>
        <begin position="49"/>
        <end position="58"/>
    </location>
</feature>
<name>A0A9J6F6N9_HAELO</name>
<dbReference type="EMBL" id="JABSTR010000001">
    <property type="protein sequence ID" value="KAH9359854.1"/>
    <property type="molecule type" value="Genomic_DNA"/>
</dbReference>
<accession>A0A9J6F6N9</accession>
<evidence type="ECO:0000256" key="2">
    <source>
        <dbReference type="SAM" id="MobiDB-lite"/>
    </source>
</evidence>
<dbReference type="VEuPathDB" id="VectorBase:HLOH_060006"/>
<feature type="compositionally biased region" description="Basic and acidic residues" evidence="2">
    <location>
        <begin position="36"/>
        <end position="48"/>
    </location>
</feature>
<keyword evidence="1" id="KW-0175">Coiled coil</keyword>
<dbReference type="Proteomes" id="UP000821853">
    <property type="component" value="Chromosome 1"/>
</dbReference>
<evidence type="ECO:0000313" key="4">
    <source>
        <dbReference type="Proteomes" id="UP000821853"/>
    </source>
</evidence>
<evidence type="ECO:0000313" key="3">
    <source>
        <dbReference type="EMBL" id="KAH9359854.1"/>
    </source>
</evidence>
<reference evidence="3 4" key="1">
    <citation type="journal article" date="2020" name="Cell">
        <title>Large-Scale Comparative Analyses of Tick Genomes Elucidate Their Genetic Diversity and Vector Capacities.</title>
        <authorList>
            <consortium name="Tick Genome and Microbiome Consortium (TIGMIC)"/>
            <person name="Jia N."/>
            <person name="Wang J."/>
            <person name="Shi W."/>
            <person name="Du L."/>
            <person name="Sun Y."/>
            <person name="Zhan W."/>
            <person name="Jiang J.F."/>
            <person name="Wang Q."/>
            <person name="Zhang B."/>
            <person name="Ji P."/>
            <person name="Bell-Sakyi L."/>
            <person name="Cui X.M."/>
            <person name="Yuan T.T."/>
            <person name="Jiang B.G."/>
            <person name="Yang W.F."/>
            <person name="Lam T.T."/>
            <person name="Chang Q.C."/>
            <person name="Ding S.J."/>
            <person name="Wang X.J."/>
            <person name="Zhu J.G."/>
            <person name="Ruan X.D."/>
            <person name="Zhao L."/>
            <person name="Wei J.T."/>
            <person name="Ye R.Z."/>
            <person name="Que T.C."/>
            <person name="Du C.H."/>
            <person name="Zhou Y.H."/>
            <person name="Cheng J.X."/>
            <person name="Dai P.F."/>
            <person name="Guo W.B."/>
            <person name="Han X.H."/>
            <person name="Huang E.J."/>
            <person name="Li L.F."/>
            <person name="Wei W."/>
            <person name="Gao Y.C."/>
            <person name="Liu J.Z."/>
            <person name="Shao H.Z."/>
            <person name="Wang X."/>
            <person name="Wang C.C."/>
            <person name="Yang T.C."/>
            <person name="Huo Q.B."/>
            <person name="Li W."/>
            <person name="Chen H.Y."/>
            <person name="Chen S.E."/>
            <person name="Zhou L.G."/>
            <person name="Ni X.B."/>
            <person name="Tian J.H."/>
            <person name="Sheng Y."/>
            <person name="Liu T."/>
            <person name="Pan Y.S."/>
            <person name="Xia L.Y."/>
            <person name="Li J."/>
            <person name="Zhao F."/>
            <person name="Cao W.C."/>
        </authorList>
    </citation>
    <scope>NUCLEOTIDE SEQUENCE [LARGE SCALE GENOMIC DNA]</scope>
    <source>
        <strain evidence="3">HaeL-2018</strain>
    </source>
</reference>
<organism evidence="3 4">
    <name type="scientific">Haemaphysalis longicornis</name>
    <name type="common">Bush tick</name>
    <dbReference type="NCBI Taxonomy" id="44386"/>
    <lineage>
        <taxon>Eukaryota</taxon>
        <taxon>Metazoa</taxon>
        <taxon>Ecdysozoa</taxon>
        <taxon>Arthropoda</taxon>
        <taxon>Chelicerata</taxon>
        <taxon>Arachnida</taxon>
        <taxon>Acari</taxon>
        <taxon>Parasitiformes</taxon>
        <taxon>Ixodida</taxon>
        <taxon>Ixodoidea</taxon>
        <taxon>Ixodidae</taxon>
        <taxon>Haemaphysalinae</taxon>
        <taxon>Haemaphysalis</taxon>
    </lineage>
</organism>
<feature type="region of interest" description="Disordered" evidence="2">
    <location>
        <begin position="117"/>
        <end position="141"/>
    </location>
</feature>
<comment type="caution">
    <text evidence="3">The sequence shown here is derived from an EMBL/GenBank/DDBJ whole genome shotgun (WGS) entry which is preliminary data.</text>
</comment>
<feature type="compositionally biased region" description="Basic and acidic residues" evidence="2">
    <location>
        <begin position="176"/>
        <end position="200"/>
    </location>
</feature>
<sequence length="327" mass="37052">MKKVPEHRQVERKHQLRRSRRPVTKSARAGAPSPGGEKEDGVPRDQVRGRHRQARKPSRYQAGTAFVALALKAPSYKYRRRQLHGNTEDSVYPNAVPSLTEQVRPSGASFPLEARDIGAPRTECASSPPTPRLRRSTRERRPVLRYSPSELRKECAELKKLIAQQNQQIKALMERMEARDRTEKSEDSTKRKVAKRDTHLPELPQAEAMEADRIELAPSRATHLTIPQQPEPTLQTIMNMLSQISNQQAETNNQVGILTEQMGNLTSRLDNLEAKYNQVSSRMSTFDAKLKHATLLMRKSHKSALHSKPHHGTNPAKGNTTHDDEEE</sequence>
<feature type="compositionally biased region" description="Basic residues" evidence="2">
    <location>
        <begin position="299"/>
        <end position="311"/>
    </location>
</feature>
<feature type="compositionally biased region" description="Basic residues" evidence="2">
    <location>
        <begin position="14"/>
        <end position="23"/>
    </location>
</feature>
<feature type="region of interest" description="Disordered" evidence="2">
    <location>
        <begin position="299"/>
        <end position="327"/>
    </location>
</feature>
<feature type="compositionally biased region" description="Basic and acidic residues" evidence="2">
    <location>
        <begin position="1"/>
        <end position="13"/>
    </location>
</feature>
<proteinExistence type="predicted"/>
<protein>
    <submittedName>
        <fullName evidence="3">Uncharacterized protein</fullName>
    </submittedName>
</protein>